<proteinExistence type="predicted"/>
<comment type="caution">
    <text evidence="2">The sequence shown here is derived from an EMBL/GenBank/DDBJ whole genome shotgun (WGS) entry which is preliminary data.</text>
</comment>
<feature type="region of interest" description="Disordered" evidence="1">
    <location>
        <begin position="543"/>
        <end position="619"/>
    </location>
</feature>
<evidence type="ECO:0000313" key="2">
    <source>
        <dbReference type="EMBL" id="PPQ67092.1"/>
    </source>
</evidence>
<dbReference type="AlphaFoldDB" id="A0A409VLE9"/>
<sequence>MDTHRPRLSVLSLFDPLSKSPNSLLDKENNVGDSSFFHPHGLSNARTPIQPSFRRRLIDVGDMTIDDSDIHDLQAEEEEFEHELNCSLVAGDDDNDTLTFRDMAKAATPKWSGRHYTSLTTPKSSPIPRTPLVEISFKDETTPMARKKPYRRPIPTLVSKMAQVDFAEAPVEEIFSPIRPIESGTYGTPSSPLISTPPIELSLDNSQQQHRTLEISSHSVDGLSSSVCTLNLPPVTGPLLADISIPHGTPEASSHLAEGLSSSVCTLNLPPASGALITDTSIPVSIAPSSPRSSPKILLFSPTNSQMRLRPNSHSGDHLNRRSVDLQSSFQLHLSSSDTTFDLLNEKISFFSSKDGNSFLNNMELDGSFGEDDFGIVKDIDLKGCTVEKATSVPKLSASSPQSAEVHKPTSEERAVSPLEEAVFVHDNPVNISKAETVSTRGRVKRSTSASEPSSTPNWKELRARGAESPRESPKDVNISAMSSGLKKDVNLLSTPGFSSGLQLPPRAVPALKIVKRFKPLVNAQSNPSTTTTYSRRTSIVTAAPPSTSRNHPRSPRSGLTTTISENKQTDVHPPARGLRRTFPVPPTRGVPTPVDGPRRVLISESPKPNPGPNMRTTRCLDQTKSSSATNGPRRIVIAAAPSAGKPPPVPISRVAVQSSSGLKQPAKYATVGPVFAIPKPVTRVAGSTLPGPSSSKARFGVPTTGVSKPR</sequence>
<feature type="region of interest" description="Disordered" evidence="1">
    <location>
        <begin position="391"/>
        <end position="415"/>
    </location>
</feature>
<keyword evidence="3" id="KW-1185">Reference proteome</keyword>
<feature type="compositionally biased region" description="Polar residues" evidence="1">
    <location>
        <begin position="447"/>
        <end position="458"/>
    </location>
</feature>
<feature type="compositionally biased region" description="Basic and acidic residues" evidence="1">
    <location>
        <begin position="405"/>
        <end position="415"/>
    </location>
</feature>
<feature type="region of interest" description="Disordered" evidence="1">
    <location>
        <begin position="687"/>
        <end position="711"/>
    </location>
</feature>
<reference evidence="2 3" key="1">
    <citation type="journal article" date="2018" name="Evol. Lett.">
        <title>Horizontal gene cluster transfer increased hallucinogenic mushroom diversity.</title>
        <authorList>
            <person name="Reynolds H.T."/>
            <person name="Vijayakumar V."/>
            <person name="Gluck-Thaler E."/>
            <person name="Korotkin H.B."/>
            <person name="Matheny P.B."/>
            <person name="Slot J.C."/>
        </authorList>
    </citation>
    <scope>NUCLEOTIDE SEQUENCE [LARGE SCALE GENOMIC DNA]</scope>
    <source>
        <strain evidence="2 3">2631</strain>
    </source>
</reference>
<gene>
    <name evidence="2" type="ORF">CVT25_005693</name>
</gene>
<feature type="region of interest" description="Disordered" evidence="1">
    <location>
        <begin position="434"/>
        <end position="478"/>
    </location>
</feature>
<name>A0A409VLE9_PSICY</name>
<evidence type="ECO:0000313" key="3">
    <source>
        <dbReference type="Proteomes" id="UP000283269"/>
    </source>
</evidence>
<accession>A0A409VLE9</accession>
<feature type="compositionally biased region" description="Polar residues" evidence="1">
    <location>
        <begin position="558"/>
        <end position="567"/>
    </location>
</feature>
<feature type="compositionally biased region" description="Basic and acidic residues" evidence="1">
    <location>
        <begin position="460"/>
        <end position="475"/>
    </location>
</feature>
<dbReference type="Proteomes" id="UP000283269">
    <property type="component" value="Unassembled WGS sequence"/>
</dbReference>
<dbReference type="STRING" id="93625.A0A409VLE9"/>
<evidence type="ECO:0000256" key="1">
    <source>
        <dbReference type="SAM" id="MobiDB-lite"/>
    </source>
</evidence>
<protein>
    <submittedName>
        <fullName evidence="2">Uncharacterized protein</fullName>
    </submittedName>
</protein>
<dbReference type="InParanoid" id="A0A409VLE9"/>
<dbReference type="OrthoDB" id="3266894at2759"/>
<dbReference type="EMBL" id="NHYD01003976">
    <property type="protein sequence ID" value="PPQ67092.1"/>
    <property type="molecule type" value="Genomic_DNA"/>
</dbReference>
<organism evidence="2 3">
    <name type="scientific">Psilocybe cyanescens</name>
    <dbReference type="NCBI Taxonomy" id="93625"/>
    <lineage>
        <taxon>Eukaryota</taxon>
        <taxon>Fungi</taxon>
        <taxon>Dikarya</taxon>
        <taxon>Basidiomycota</taxon>
        <taxon>Agaricomycotina</taxon>
        <taxon>Agaricomycetes</taxon>
        <taxon>Agaricomycetidae</taxon>
        <taxon>Agaricales</taxon>
        <taxon>Agaricineae</taxon>
        <taxon>Strophariaceae</taxon>
        <taxon>Psilocybe</taxon>
    </lineage>
</organism>